<evidence type="ECO:0000256" key="10">
    <source>
        <dbReference type="SAM" id="Coils"/>
    </source>
</evidence>
<dbReference type="GO" id="GO:0033617">
    <property type="term" value="P:mitochondrial respiratory chain complex IV assembly"/>
    <property type="evidence" value="ECO:0007669"/>
    <property type="project" value="TreeGrafter"/>
</dbReference>
<evidence type="ECO:0000256" key="9">
    <source>
        <dbReference type="ARBA" id="ARBA00023136"/>
    </source>
</evidence>
<comment type="similarity">
    <text evidence="3">Belongs to the CCDC90 family.</text>
</comment>
<protein>
    <recommendedName>
        <fullName evidence="14">DUF1640 domain-containing protein</fullName>
    </recommendedName>
</protein>
<dbReference type="Pfam" id="PF07798">
    <property type="entry name" value="CCDC90-like"/>
    <property type="match status" value="1"/>
</dbReference>
<dbReference type="Gene3D" id="1.20.5.340">
    <property type="match status" value="1"/>
</dbReference>
<feature type="coiled-coil region" evidence="10">
    <location>
        <begin position="244"/>
        <end position="271"/>
    </location>
</feature>
<dbReference type="AlphaFoldDB" id="A0A642V0K4"/>
<dbReference type="EMBL" id="SWFS01000346">
    <property type="protein sequence ID" value="KAA8909227.1"/>
    <property type="molecule type" value="Genomic_DNA"/>
</dbReference>
<dbReference type="OrthoDB" id="889336at2759"/>
<gene>
    <name evidence="12" type="ORF">TRICI_004598</name>
</gene>
<evidence type="ECO:0000313" key="12">
    <source>
        <dbReference type="EMBL" id="KAA8909227.1"/>
    </source>
</evidence>
<dbReference type="Proteomes" id="UP000761534">
    <property type="component" value="Unassembled WGS sequence"/>
</dbReference>
<dbReference type="GO" id="GO:0005739">
    <property type="term" value="C:mitochondrion"/>
    <property type="evidence" value="ECO:0007669"/>
    <property type="project" value="UniProtKB-SubCell"/>
</dbReference>
<keyword evidence="8" id="KW-0496">Mitochondrion</keyword>
<evidence type="ECO:0000256" key="6">
    <source>
        <dbReference type="ARBA" id="ARBA00022989"/>
    </source>
</evidence>
<dbReference type="PANTHER" id="PTHR14360">
    <property type="entry name" value="PROTEIN FMP32, MITOCHONDRIAL"/>
    <property type="match status" value="1"/>
</dbReference>
<proteinExistence type="inferred from homology"/>
<feature type="transmembrane region" description="Helical" evidence="11">
    <location>
        <begin position="323"/>
        <end position="342"/>
    </location>
</feature>
<reference evidence="12" key="1">
    <citation type="journal article" date="2019" name="G3 (Bethesda)">
        <title>Genome Assemblies of Two Rare Opportunistic Yeast Pathogens: Diutina rugosa (syn. Candida rugosa) and Trichomonascus ciferrii (syn. Candida ciferrii).</title>
        <authorList>
            <person name="Mixao V."/>
            <person name="Saus E."/>
            <person name="Hansen A.P."/>
            <person name="Lass-Florl C."/>
            <person name="Gabaldon T."/>
        </authorList>
    </citation>
    <scope>NUCLEOTIDE SEQUENCE</scope>
    <source>
        <strain evidence="12">CBS 4856</strain>
    </source>
</reference>
<evidence type="ECO:0000256" key="8">
    <source>
        <dbReference type="ARBA" id="ARBA00023128"/>
    </source>
</evidence>
<dbReference type="InterPro" id="IPR024461">
    <property type="entry name" value="CCDC90-like"/>
</dbReference>
<keyword evidence="9 11" id="KW-0472">Membrane</keyword>
<keyword evidence="6 11" id="KW-1133">Transmembrane helix</keyword>
<evidence type="ECO:0008006" key="14">
    <source>
        <dbReference type="Google" id="ProtNLM"/>
    </source>
</evidence>
<comment type="caution">
    <text evidence="12">The sequence shown here is derived from an EMBL/GenBank/DDBJ whole genome shotgun (WGS) entry which is preliminary data.</text>
</comment>
<organism evidence="12 13">
    <name type="scientific">Trichomonascus ciferrii</name>
    <dbReference type="NCBI Taxonomy" id="44093"/>
    <lineage>
        <taxon>Eukaryota</taxon>
        <taxon>Fungi</taxon>
        <taxon>Dikarya</taxon>
        <taxon>Ascomycota</taxon>
        <taxon>Saccharomycotina</taxon>
        <taxon>Dipodascomycetes</taxon>
        <taxon>Dipodascales</taxon>
        <taxon>Trichomonascaceae</taxon>
        <taxon>Trichomonascus</taxon>
        <taxon>Trichomonascus ciferrii complex</taxon>
    </lineage>
</organism>
<dbReference type="GO" id="GO:0016020">
    <property type="term" value="C:membrane"/>
    <property type="evidence" value="ECO:0007669"/>
    <property type="project" value="UniProtKB-SubCell"/>
</dbReference>
<accession>A0A642V0K4</accession>
<dbReference type="VEuPathDB" id="FungiDB:TRICI_004598"/>
<comment type="subcellular location">
    <subcellularLocation>
        <location evidence="1">Membrane</location>
        <topology evidence="1">Single-pass membrane protein</topology>
    </subcellularLocation>
    <subcellularLocation>
        <location evidence="2">Mitochondrion</location>
    </subcellularLocation>
</comment>
<evidence type="ECO:0000256" key="3">
    <source>
        <dbReference type="ARBA" id="ARBA00007224"/>
    </source>
</evidence>
<keyword evidence="7 10" id="KW-0175">Coiled coil</keyword>
<dbReference type="FunFam" id="1.20.5.340:FF:000018">
    <property type="entry name" value="Mitochondrial protein FMP32"/>
    <property type="match status" value="1"/>
</dbReference>
<evidence type="ECO:0000256" key="4">
    <source>
        <dbReference type="ARBA" id="ARBA00022692"/>
    </source>
</evidence>
<evidence type="ECO:0000256" key="11">
    <source>
        <dbReference type="SAM" id="Phobius"/>
    </source>
</evidence>
<sequence length="346" mass="39232">MKQPSLNWFKCLILSRNHVFWRHAPRPPGPASLESMGSALYLLFVEVSQSHGSAGGWPPANPSPGLSFWGHAPRPPGLASLETMGNVSVFCSSKLRRATGVQGGWPPANPNQVWVPGGKPSDPWARFARNYGWEIGEPRRRLNGGYHAEIEASNGLRRFSVSSGRRIPHHFDTRKFAHQLERQGFTQTQSEAVLKALATVLDESVENISSNLVSKEDFSRRSYQQKVDFTKLKSELQTLDKTDVTRIRNEHERLTTDIDKLRQKFKEEISKSHSSVRLDLNLEKARIREESSIHERKIKETDTRIDQELANFKTMIEGTKLQVMQWLIGVCTGTFAVVLAYIRLMM</sequence>
<evidence type="ECO:0000256" key="1">
    <source>
        <dbReference type="ARBA" id="ARBA00004167"/>
    </source>
</evidence>
<evidence type="ECO:0000256" key="5">
    <source>
        <dbReference type="ARBA" id="ARBA00022946"/>
    </source>
</evidence>
<evidence type="ECO:0000256" key="7">
    <source>
        <dbReference type="ARBA" id="ARBA00023054"/>
    </source>
</evidence>
<keyword evidence="4 11" id="KW-0812">Transmembrane</keyword>
<name>A0A642V0K4_9ASCO</name>
<dbReference type="PANTHER" id="PTHR14360:SF1">
    <property type="entry name" value="PROTEIN FMP32, MITOCHONDRIAL"/>
    <property type="match status" value="1"/>
</dbReference>
<evidence type="ECO:0000256" key="2">
    <source>
        <dbReference type="ARBA" id="ARBA00004173"/>
    </source>
</evidence>
<keyword evidence="5" id="KW-0809">Transit peptide</keyword>
<evidence type="ECO:0000313" key="13">
    <source>
        <dbReference type="Proteomes" id="UP000761534"/>
    </source>
</evidence>
<keyword evidence="13" id="KW-1185">Reference proteome</keyword>